<dbReference type="InterPro" id="IPR014752">
    <property type="entry name" value="Arrestin-like_C"/>
</dbReference>
<dbReference type="Gene3D" id="2.60.40.640">
    <property type="match status" value="1"/>
</dbReference>
<dbReference type="InterPro" id="IPR050357">
    <property type="entry name" value="Arrestin_domain-protein"/>
</dbReference>
<feature type="domain" description="Arrestin-like N-terminal" evidence="2">
    <location>
        <begin position="45"/>
        <end position="163"/>
    </location>
</feature>
<gene>
    <name evidence="3" type="ORF">FWILDA_LOCUS599</name>
</gene>
<dbReference type="SUPFAM" id="SSF81296">
    <property type="entry name" value="E set domains"/>
    <property type="match status" value="1"/>
</dbReference>
<feature type="region of interest" description="Disordered" evidence="1">
    <location>
        <begin position="393"/>
        <end position="419"/>
    </location>
</feature>
<dbReference type="InterPro" id="IPR014756">
    <property type="entry name" value="Ig_E-set"/>
</dbReference>
<dbReference type="PANTHER" id="PTHR11188">
    <property type="entry name" value="ARRESTIN DOMAIN CONTAINING PROTEIN"/>
    <property type="match status" value="1"/>
</dbReference>
<organism evidence="3 4">
    <name type="scientific">Funneliformis geosporum</name>
    <dbReference type="NCBI Taxonomy" id="1117311"/>
    <lineage>
        <taxon>Eukaryota</taxon>
        <taxon>Fungi</taxon>
        <taxon>Fungi incertae sedis</taxon>
        <taxon>Mucoromycota</taxon>
        <taxon>Glomeromycotina</taxon>
        <taxon>Glomeromycetes</taxon>
        <taxon>Glomerales</taxon>
        <taxon>Glomeraceae</taxon>
        <taxon>Funneliformis</taxon>
    </lineage>
</organism>
<dbReference type="OrthoDB" id="2333384at2759"/>
<dbReference type="PANTHER" id="PTHR11188:SF17">
    <property type="entry name" value="FI21816P1"/>
    <property type="match status" value="1"/>
</dbReference>
<dbReference type="GO" id="GO:0005737">
    <property type="term" value="C:cytoplasm"/>
    <property type="evidence" value="ECO:0007669"/>
    <property type="project" value="TreeGrafter"/>
</dbReference>
<accession>A0A9W4SAA6</accession>
<proteinExistence type="predicted"/>
<dbReference type="GO" id="GO:0015031">
    <property type="term" value="P:protein transport"/>
    <property type="evidence" value="ECO:0007669"/>
    <property type="project" value="TreeGrafter"/>
</dbReference>
<dbReference type="Pfam" id="PF00339">
    <property type="entry name" value="Arrestin_N"/>
    <property type="match status" value="1"/>
</dbReference>
<evidence type="ECO:0000259" key="2">
    <source>
        <dbReference type="Pfam" id="PF00339"/>
    </source>
</evidence>
<evidence type="ECO:0000256" key="1">
    <source>
        <dbReference type="SAM" id="MobiDB-lite"/>
    </source>
</evidence>
<keyword evidence="4" id="KW-1185">Reference proteome</keyword>
<evidence type="ECO:0000313" key="4">
    <source>
        <dbReference type="Proteomes" id="UP001153678"/>
    </source>
</evidence>
<comment type="caution">
    <text evidence="3">The sequence shown here is derived from an EMBL/GenBank/DDBJ whole genome shotgun (WGS) entry which is preliminary data.</text>
</comment>
<dbReference type="InterPro" id="IPR011021">
    <property type="entry name" value="Arrestin-like_N"/>
</dbReference>
<sequence length="585" mass="65841">MPTQNNLGGAAAASLLEFDSSIPYEIFIRNLKLLRVGQVIVDFEIILEKNRVIFYGSPNDKSRTVRGKVRLEVAGKLNVKEIMITLAGEFHIANENTTSFTSDEIPFQGTLFSTCILLANKRTLNPGVHEFLFEFSLPVDLPESMSSDLILCEYFLKAEIIARGLGDLKARNKVVDVVDLFVQRAMLQSDDYIKQGLDASRYTGSRDKVLDFEFLLPKILRLNTDVLTFHARWDGLRVDYVTFLFVQTESFRGSHADEGHELSSDRKTKAISGPFRFDMPRKEPLKLQSRPMTFQLPITEPFVRDYNLCNVEIRHQLIISIQMANKNKESIQLCIPIMIESIVDNMETIPLPCHISQSNQEAFLHFANKTYRGKSLEDNNPSEPPSLNRFARTEKRERSTVVDDTNESTAVASESIQTNEQTLQVPRRTSSIIIRKNSTNNSNNDVNVINNIHHSINTINESASEYTADYTSNENSNTIATTVTYTNNTEQERNTQGFPQKGSQKPTFVTNSGNVIADKITKINHLLQRNRSNMRSIPISKKGAKRPVRAASSASAAKFGPLLHELMSRFPNANAANVKKASLTT</sequence>
<reference evidence="3" key="1">
    <citation type="submission" date="2022-08" db="EMBL/GenBank/DDBJ databases">
        <authorList>
            <person name="Kallberg Y."/>
            <person name="Tangrot J."/>
            <person name="Rosling A."/>
        </authorList>
    </citation>
    <scope>NUCLEOTIDE SEQUENCE</scope>
    <source>
        <strain evidence="3">Wild A</strain>
    </source>
</reference>
<dbReference type="AlphaFoldDB" id="A0A9W4SAA6"/>
<dbReference type="EMBL" id="CAMKVN010000041">
    <property type="protein sequence ID" value="CAI2162518.1"/>
    <property type="molecule type" value="Genomic_DNA"/>
</dbReference>
<name>A0A9W4SAA6_9GLOM</name>
<protein>
    <submittedName>
        <fullName evidence="3">13022_t:CDS:1</fullName>
    </submittedName>
</protein>
<dbReference type="Proteomes" id="UP001153678">
    <property type="component" value="Unassembled WGS sequence"/>
</dbReference>
<feature type="compositionally biased region" description="Polar residues" evidence="1">
    <location>
        <begin position="407"/>
        <end position="419"/>
    </location>
</feature>
<evidence type="ECO:0000313" key="3">
    <source>
        <dbReference type="EMBL" id="CAI2162518.1"/>
    </source>
</evidence>